<sequence length="217" mass="24859">MMLFVCLLTNVEQKANGKPSPPHNAGLFGSSYLKDSVVLTSELINFNGASVLMLHNNKMNEETIDTLPVIKGRFTVPVDLIPRPQIVTFFIIVDGQFNGIKTLLAPGYQLSLKADVNNWTRRNMKIHWDGTGSVINNFYTEINQHLQYYDPSGKESFDSWYQRSKITTDSLFINCTRLYNDSQDDNYAYFKNLIYSDVNFNRLNELLGYAYKLLVLC</sequence>
<evidence type="ECO:0000313" key="1">
    <source>
        <dbReference type="EMBL" id="RKR80541.1"/>
    </source>
</evidence>
<dbReference type="AlphaFoldDB" id="A0A495IW25"/>
<accession>A0A495IW25</accession>
<name>A0A495IW25_9SPHI</name>
<comment type="caution">
    <text evidence="1">The sequence shown here is derived from an EMBL/GenBank/DDBJ whole genome shotgun (WGS) entry which is preliminary data.</text>
</comment>
<gene>
    <name evidence="1" type="ORF">BDD43_0662</name>
</gene>
<proteinExistence type="predicted"/>
<dbReference type="EMBL" id="RBKU01000001">
    <property type="protein sequence ID" value="RKR80541.1"/>
    <property type="molecule type" value="Genomic_DNA"/>
</dbReference>
<evidence type="ECO:0000313" key="2">
    <source>
        <dbReference type="Proteomes" id="UP000268007"/>
    </source>
</evidence>
<keyword evidence="2" id="KW-1185">Reference proteome</keyword>
<dbReference type="Proteomes" id="UP000268007">
    <property type="component" value="Unassembled WGS sequence"/>
</dbReference>
<reference evidence="1 2" key="1">
    <citation type="submission" date="2018-10" db="EMBL/GenBank/DDBJ databases">
        <title>Genomic Encyclopedia of Archaeal and Bacterial Type Strains, Phase II (KMG-II): from individual species to whole genera.</title>
        <authorList>
            <person name="Goeker M."/>
        </authorList>
    </citation>
    <scope>NUCLEOTIDE SEQUENCE [LARGE SCALE GENOMIC DNA]</scope>
    <source>
        <strain evidence="1 2">DSM 18602</strain>
    </source>
</reference>
<organism evidence="1 2">
    <name type="scientific">Mucilaginibacter gracilis</name>
    <dbReference type="NCBI Taxonomy" id="423350"/>
    <lineage>
        <taxon>Bacteria</taxon>
        <taxon>Pseudomonadati</taxon>
        <taxon>Bacteroidota</taxon>
        <taxon>Sphingobacteriia</taxon>
        <taxon>Sphingobacteriales</taxon>
        <taxon>Sphingobacteriaceae</taxon>
        <taxon>Mucilaginibacter</taxon>
    </lineage>
</organism>
<protein>
    <submittedName>
        <fullName evidence="1">Uncharacterized protein</fullName>
    </submittedName>
</protein>